<dbReference type="EMBL" id="NWQG01000003">
    <property type="protein sequence ID" value="PDQ23020.1"/>
    <property type="molecule type" value="Genomic_DNA"/>
</dbReference>
<sequence length="277" mass="30838">MASARAAWKGFLKIGTVSCGVKIIGAITEADKIHFKILNREDGLPVKSAYVDEKTGDTVDTADQLKGYEIEKDEFIQIEPDDIKKIKLVSQHTLEVGEFVPIAEVDTRYLEKPYYLAPADGASLEAFAVIRDAMARKKVAARSCVVLYQRGREVLIQPLGKGMLLTELRTHDEMISAETVFKDLKARKVDPEMLEIAQLLIEKKPAKFDPSKFEDTYENALIAMIDAKRKGRKPPKPAPKPKTNVVNLADILRKSLSQEGGKAASRTKSSARQRKRA</sequence>
<dbReference type="Pfam" id="PF02735">
    <property type="entry name" value="Ku"/>
    <property type="match status" value="1"/>
</dbReference>
<evidence type="ECO:0000259" key="4">
    <source>
        <dbReference type="SMART" id="SM00559"/>
    </source>
</evidence>
<name>A0A2A6FM48_9HYPH</name>
<comment type="caution">
    <text evidence="5">The sequence shown here is derived from an EMBL/GenBank/DDBJ whole genome shotgun (WGS) entry which is preliminary data.</text>
</comment>
<dbReference type="GO" id="GO:0006310">
    <property type="term" value="P:DNA recombination"/>
    <property type="evidence" value="ECO:0007669"/>
    <property type="project" value="UniProtKB-KW"/>
</dbReference>
<dbReference type="GO" id="GO:0003690">
    <property type="term" value="F:double-stranded DNA binding"/>
    <property type="evidence" value="ECO:0007669"/>
    <property type="project" value="UniProtKB-UniRule"/>
</dbReference>
<feature type="region of interest" description="Disordered" evidence="3">
    <location>
        <begin position="254"/>
        <end position="277"/>
    </location>
</feature>
<dbReference type="HAMAP" id="MF_01875">
    <property type="entry name" value="Prokaryotic_Ku"/>
    <property type="match status" value="1"/>
</dbReference>
<dbReference type="Gene3D" id="2.40.290.10">
    <property type="match status" value="1"/>
</dbReference>
<dbReference type="PANTHER" id="PTHR41251:SF1">
    <property type="entry name" value="NON-HOMOLOGOUS END JOINING PROTEIN KU"/>
    <property type="match status" value="1"/>
</dbReference>
<evidence type="ECO:0000313" key="5">
    <source>
        <dbReference type="EMBL" id="PDQ23020.1"/>
    </source>
</evidence>
<protein>
    <recommendedName>
        <fullName evidence="2">Non-homologous end joining protein Ku</fullName>
    </recommendedName>
</protein>
<feature type="region of interest" description="Disordered" evidence="3">
    <location>
        <begin position="228"/>
        <end position="247"/>
    </location>
</feature>
<keyword evidence="2" id="KW-0233">DNA recombination</keyword>
<keyword evidence="1 2" id="KW-0238">DNA-binding</keyword>
<accession>A0A2A6FM48</accession>
<dbReference type="PIRSF" id="PIRSF006493">
    <property type="entry name" value="Prok_Ku"/>
    <property type="match status" value="1"/>
</dbReference>
<keyword evidence="2" id="KW-0234">DNA repair</keyword>
<dbReference type="SUPFAM" id="SSF100939">
    <property type="entry name" value="SPOC domain-like"/>
    <property type="match status" value="1"/>
</dbReference>
<keyword evidence="6" id="KW-1185">Reference proteome</keyword>
<proteinExistence type="inferred from homology"/>
<comment type="similarity">
    <text evidence="2">Belongs to the prokaryotic Ku family.</text>
</comment>
<dbReference type="NCBIfam" id="TIGR02772">
    <property type="entry name" value="Ku_bact"/>
    <property type="match status" value="1"/>
</dbReference>
<dbReference type="Proteomes" id="UP000219182">
    <property type="component" value="Unassembled WGS sequence"/>
</dbReference>
<dbReference type="InterPro" id="IPR006164">
    <property type="entry name" value="DNA_bd_Ku70/Ku80"/>
</dbReference>
<dbReference type="InterPro" id="IPR016194">
    <property type="entry name" value="SPOC-like_C_dom_sf"/>
</dbReference>
<keyword evidence="2" id="KW-0227">DNA damage</keyword>
<reference evidence="5 6" key="1">
    <citation type="submission" date="2017-09" db="EMBL/GenBank/DDBJ databases">
        <title>Mesorhizobum sanjuanii sp. nov. isolated from nodules of Lotus tenuis in saline-alkaline lowlands of Flooding Pampa.</title>
        <authorList>
            <person name="Sannazzaro A.I."/>
            <person name="Torres Tejerizo G.A."/>
            <person name="Fontana F."/>
            <person name="Cumpa Velazquez L.M."/>
            <person name="Hansen L."/>
            <person name="Pistorio M."/>
            <person name="Estrella M.J."/>
        </authorList>
    </citation>
    <scope>NUCLEOTIDE SEQUENCE [LARGE SCALE GENOMIC DNA]</scope>
    <source>
        <strain evidence="5 6">BSA136</strain>
    </source>
</reference>
<evidence type="ECO:0000256" key="3">
    <source>
        <dbReference type="SAM" id="MobiDB-lite"/>
    </source>
</evidence>
<dbReference type="GO" id="GO:0006303">
    <property type="term" value="P:double-strand break repair via nonhomologous end joining"/>
    <property type="evidence" value="ECO:0007669"/>
    <property type="project" value="UniProtKB-UniRule"/>
</dbReference>
<dbReference type="SMART" id="SM00559">
    <property type="entry name" value="Ku78"/>
    <property type="match status" value="1"/>
</dbReference>
<comment type="subunit">
    <text evidence="2">Homodimer. Interacts with LigD.</text>
</comment>
<gene>
    <name evidence="2" type="primary">ku</name>
    <name evidence="5" type="ORF">CN311_00760</name>
</gene>
<dbReference type="InterPro" id="IPR009187">
    <property type="entry name" value="Prok_Ku"/>
</dbReference>
<comment type="function">
    <text evidence="2">With LigD forms a non-homologous end joining (NHEJ) DNA repair enzyme, which repairs dsDNA breaks with reduced fidelity. Binds linear dsDNA with 5'- and 3'- overhangs but not closed circular dsDNA nor ssDNA. Recruits and stimulates the ligase activity of LigD.</text>
</comment>
<dbReference type="RefSeq" id="WP_097571529.1">
    <property type="nucleotide sequence ID" value="NZ_NWQG01000003.1"/>
</dbReference>
<evidence type="ECO:0000256" key="1">
    <source>
        <dbReference type="ARBA" id="ARBA00023125"/>
    </source>
</evidence>
<organism evidence="5 6">
    <name type="scientific">Mesorhizobium sanjuanii</name>
    <dbReference type="NCBI Taxonomy" id="2037900"/>
    <lineage>
        <taxon>Bacteria</taxon>
        <taxon>Pseudomonadati</taxon>
        <taxon>Pseudomonadota</taxon>
        <taxon>Alphaproteobacteria</taxon>
        <taxon>Hyphomicrobiales</taxon>
        <taxon>Phyllobacteriaceae</taxon>
        <taxon>Mesorhizobium</taxon>
    </lineage>
</organism>
<evidence type="ECO:0000256" key="2">
    <source>
        <dbReference type="HAMAP-Rule" id="MF_01875"/>
    </source>
</evidence>
<dbReference type="PANTHER" id="PTHR41251">
    <property type="entry name" value="NON-HOMOLOGOUS END JOINING PROTEIN KU"/>
    <property type="match status" value="1"/>
</dbReference>
<dbReference type="AlphaFoldDB" id="A0A2A6FM48"/>
<evidence type="ECO:0000313" key="6">
    <source>
        <dbReference type="Proteomes" id="UP000219182"/>
    </source>
</evidence>
<feature type="domain" description="Ku" evidence="4">
    <location>
        <begin position="56"/>
        <end position="185"/>
    </location>
</feature>